<protein>
    <recommendedName>
        <fullName evidence="3 9">Chromatin modification-related protein EAF6</fullName>
    </recommendedName>
</protein>
<evidence type="ECO:0000313" key="11">
    <source>
        <dbReference type="EMBL" id="KAJ1644439.1"/>
    </source>
</evidence>
<dbReference type="AlphaFoldDB" id="A0A9W7XK79"/>
<feature type="region of interest" description="Disordered" evidence="10">
    <location>
        <begin position="188"/>
        <end position="246"/>
    </location>
</feature>
<proteinExistence type="inferred from homology"/>
<name>A0A9W7XK79_9FUNG</name>
<keyword evidence="8 9" id="KW-0539">Nucleus</keyword>
<evidence type="ECO:0000256" key="8">
    <source>
        <dbReference type="ARBA" id="ARBA00023242"/>
    </source>
</evidence>
<evidence type="ECO:0000256" key="3">
    <source>
        <dbReference type="ARBA" id="ARBA00018504"/>
    </source>
</evidence>
<accession>A0A9W7XK79</accession>
<dbReference type="Pfam" id="PF09340">
    <property type="entry name" value="NuA4"/>
    <property type="match status" value="1"/>
</dbReference>
<feature type="region of interest" description="Disordered" evidence="10">
    <location>
        <begin position="1"/>
        <end position="87"/>
    </location>
</feature>
<dbReference type="PANTHER" id="PTHR13476">
    <property type="entry name" value="CHROMATIN MODIFICATION-RELATED PROTEIN MEAF6"/>
    <property type="match status" value="1"/>
</dbReference>
<comment type="caution">
    <text evidence="11">The sequence shown here is derived from an EMBL/GenBank/DDBJ whole genome shotgun (WGS) entry which is preliminary data.</text>
</comment>
<comment type="subunit">
    <text evidence="9">Component of the NuA4 histone acetyltransferase complex.</text>
</comment>
<keyword evidence="6" id="KW-0175">Coiled coil</keyword>
<evidence type="ECO:0000256" key="5">
    <source>
        <dbReference type="ARBA" id="ARBA00023015"/>
    </source>
</evidence>
<dbReference type="GO" id="GO:0006281">
    <property type="term" value="P:DNA repair"/>
    <property type="evidence" value="ECO:0007669"/>
    <property type="project" value="UniProtKB-UniRule"/>
</dbReference>
<evidence type="ECO:0000256" key="1">
    <source>
        <dbReference type="ARBA" id="ARBA00004123"/>
    </source>
</evidence>
<keyword evidence="7 9" id="KW-0804">Transcription</keyword>
<keyword evidence="9" id="KW-0227">DNA damage</keyword>
<comment type="subcellular location">
    <subcellularLocation>
        <location evidence="1 9">Nucleus</location>
    </subcellularLocation>
</comment>
<evidence type="ECO:0000256" key="2">
    <source>
        <dbReference type="ARBA" id="ARBA00010916"/>
    </source>
</evidence>
<comment type="similarity">
    <text evidence="2 9">Belongs to the EAF6 family.</text>
</comment>
<feature type="compositionally biased region" description="Low complexity" evidence="10">
    <location>
        <begin position="20"/>
        <end position="39"/>
    </location>
</feature>
<dbReference type="EMBL" id="JANBOH010000165">
    <property type="protein sequence ID" value="KAJ1644439.1"/>
    <property type="molecule type" value="Genomic_DNA"/>
</dbReference>
<evidence type="ECO:0000256" key="6">
    <source>
        <dbReference type="ARBA" id="ARBA00023054"/>
    </source>
</evidence>
<feature type="compositionally biased region" description="Low complexity" evidence="10">
    <location>
        <begin position="218"/>
        <end position="229"/>
    </location>
</feature>
<dbReference type="Proteomes" id="UP001145021">
    <property type="component" value="Unassembled WGS sequence"/>
</dbReference>
<keyword evidence="9" id="KW-0234">DNA repair</keyword>
<evidence type="ECO:0000313" key="12">
    <source>
        <dbReference type="Proteomes" id="UP001145021"/>
    </source>
</evidence>
<dbReference type="GO" id="GO:0005634">
    <property type="term" value="C:nucleus"/>
    <property type="evidence" value="ECO:0007669"/>
    <property type="project" value="UniProtKB-SubCell"/>
</dbReference>
<gene>
    <name evidence="11" type="primary">MEAF6</name>
    <name evidence="11" type="ORF">LPJ64_003880</name>
</gene>
<keyword evidence="5 9" id="KW-0805">Transcription regulation</keyword>
<keyword evidence="12" id="KW-1185">Reference proteome</keyword>
<evidence type="ECO:0000256" key="9">
    <source>
        <dbReference type="RuleBase" id="RU368022"/>
    </source>
</evidence>
<sequence>MTNAKHQQRQQSAEAADNESAAGSDTKPAAASAAATSAANDIEKPANEGTTTATAAVTPKNSTSSTKPTGAKTNGKSSGGEGKVTKKMLKEAEQELFQLLLKKKQLDRSLIETESAIFDFETSYFENSGFEGNIVHGFEGYLASRNSEQRRQQHFSDADRIFSQSSATFKKAQEARIAASLLDSDSDESESSLAHSVRTNGVKKKAGGSTIRHGGRAGTPTGRGTLTPGVPKAATKKLRLSIDSGN</sequence>
<dbReference type="InterPro" id="IPR015418">
    <property type="entry name" value="Eaf6"/>
</dbReference>
<feature type="compositionally biased region" description="Low complexity" evidence="10">
    <location>
        <begin position="58"/>
        <end position="69"/>
    </location>
</feature>
<keyword evidence="4 9" id="KW-0156">Chromatin regulator</keyword>
<comment type="function">
    <text evidence="9">Component of the NuA4 histone acetyltransferase complex which is involved in transcriptional activation of selected genes principally by acetylation of nucleosomal histone H4 and H2A. The NuA4 complex is also involved in DNA repair.</text>
</comment>
<organism evidence="11 12">
    <name type="scientific">Coemansia asiatica</name>
    <dbReference type="NCBI Taxonomy" id="1052880"/>
    <lineage>
        <taxon>Eukaryota</taxon>
        <taxon>Fungi</taxon>
        <taxon>Fungi incertae sedis</taxon>
        <taxon>Zoopagomycota</taxon>
        <taxon>Kickxellomycotina</taxon>
        <taxon>Kickxellomycetes</taxon>
        <taxon>Kickxellales</taxon>
        <taxon>Kickxellaceae</taxon>
        <taxon>Coemansia</taxon>
    </lineage>
</organism>
<dbReference type="GO" id="GO:0006325">
    <property type="term" value="P:chromatin organization"/>
    <property type="evidence" value="ECO:0007669"/>
    <property type="project" value="UniProtKB-KW"/>
</dbReference>
<evidence type="ECO:0000256" key="7">
    <source>
        <dbReference type="ARBA" id="ARBA00023163"/>
    </source>
</evidence>
<evidence type="ECO:0000256" key="4">
    <source>
        <dbReference type="ARBA" id="ARBA00022853"/>
    </source>
</evidence>
<feature type="compositionally biased region" description="Polar residues" evidence="10">
    <location>
        <begin position="1"/>
        <end position="13"/>
    </location>
</feature>
<reference evidence="11" key="1">
    <citation type="submission" date="2022-07" db="EMBL/GenBank/DDBJ databases">
        <title>Phylogenomic reconstructions and comparative analyses of Kickxellomycotina fungi.</title>
        <authorList>
            <person name="Reynolds N.K."/>
            <person name="Stajich J.E."/>
            <person name="Barry K."/>
            <person name="Grigoriev I.V."/>
            <person name="Crous P."/>
            <person name="Smith M.E."/>
        </authorList>
    </citation>
    <scope>NUCLEOTIDE SEQUENCE</scope>
    <source>
        <strain evidence="11">NBRC 105413</strain>
    </source>
</reference>
<dbReference type="GO" id="GO:0035267">
    <property type="term" value="C:NuA4 histone acetyltransferase complex"/>
    <property type="evidence" value="ECO:0007669"/>
    <property type="project" value="UniProtKB-UniRule"/>
</dbReference>
<evidence type="ECO:0000256" key="10">
    <source>
        <dbReference type="SAM" id="MobiDB-lite"/>
    </source>
</evidence>